<dbReference type="Proteomes" id="UP000237351">
    <property type="component" value="Chromosome"/>
</dbReference>
<feature type="domain" description="AbiEi antitoxin N-terminal" evidence="1">
    <location>
        <begin position="6"/>
        <end position="46"/>
    </location>
</feature>
<organism evidence="2 3">
    <name type="scientific">Candidatus Nucleicultrix amoebiphila FS5</name>
    <dbReference type="NCBI Taxonomy" id="1414854"/>
    <lineage>
        <taxon>Bacteria</taxon>
        <taxon>Pseudomonadati</taxon>
        <taxon>Pseudomonadota</taxon>
        <taxon>Alphaproteobacteria</taxon>
        <taxon>Holosporales</taxon>
        <taxon>Candidatus Nucleicultricaceae</taxon>
        <taxon>Candidatus Nucleicultrix</taxon>
    </lineage>
</organism>
<accession>A0A1W6N4D2</accession>
<dbReference type="KEGG" id="naf:GQ61_04625"/>
<dbReference type="Pfam" id="PF13338">
    <property type="entry name" value="AbiEi_4"/>
    <property type="match status" value="1"/>
</dbReference>
<reference evidence="2 3" key="1">
    <citation type="submission" date="2014-06" db="EMBL/GenBank/DDBJ databases">
        <title>The genome of the endonuclear symbiont Nucleicultrix amoebiphila.</title>
        <authorList>
            <person name="Schulz F."/>
            <person name="Horn M."/>
        </authorList>
    </citation>
    <scope>NUCLEOTIDE SEQUENCE [LARGE SCALE GENOMIC DNA]</scope>
    <source>
        <strain evidence="2 3">FS5</strain>
    </source>
</reference>
<dbReference type="InterPro" id="IPR025159">
    <property type="entry name" value="AbiEi_N"/>
</dbReference>
<gene>
    <name evidence="2" type="ORF">GQ61_04625</name>
</gene>
<evidence type="ECO:0000313" key="3">
    <source>
        <dbReference type="Proteomes" id="UP000237351"/>
    </source>
</evidence>
<dbReference type="AlphaFoldDB" id="A0A1W6N4D2"/>
<proteinExistence type="predicted"/>
<sequence>MREAENVISVEQASEILGVSRHLAGKQLARWCSKGWLSRIKRGVYIPVPLESKVTDVSLEDPWIIAEKLYRPCYVGGWSAGEYWGLTEQIFRTLLIKTTQKPRNLHPVMNGTPFMLITTSPNAMFGLKPVWRGQIKVMVSDPTRTIIDFLVDPKIGGGIRTTTDMLKEYLQSEHKNLSLMIEYATQLANGAVFKRLGFLLEMCVPEETATIEACSKHLTKGKSKLDPQLSADKLITKWRLWIPANWKY</sequence>
<dbReference type="EMBL" id="CP008743">
    <property type="protein sequence ID" value="ARN84705.1"/>
    <property type="molecule type" value="Genomic_DNA"/>
</dbReference>
<evidence type="ECO:0000313" key="2">
    <source>
        <dbReference type="EMBL" id="ARN84705.1"/>
    </source>
</evidence>
<protein>
    <recommendedName>
        <fullName evidence="1">AbiEi antitoxin N-terminal domain-containing protein</fullName>
    </recommendedName>
</protein>
<evidence type="ECO:0000259" key="1">
    <source>
        <dbReference type="Pfam" id="PF13338"/>
    </source>
</evidence>
<keyword evidence="3" id="KW-1185">Reference proteome</keyword>
<dbReference type="STRING" id="1414854.GQ61_04625"/>
<name>A0A1W6N4D2_9PROT</name>